<sequence length="75" mass="8054">MKTEPWTEERIKTLGPTTKARIAFQLLGVSEMTGYAALRAGTFPVRALRIGKKWVIPTAGLIEVLGLAASPETAA</sequence>
<evidence type="ECO:0000313" key="1">
    <source>
        <dbReference type="EMBL" id="EFV14741.1"/>
    </source>
</evidence>
<evidence type="ECO:0000313" key="2">
    <source>
        <dbReference type="Proteomes" id="UP000004816"/>
    </source>
</evidence>
<dbReference type="Proteomes" id="UP000004816">
    <property type="component" value="Unassembled WGS sequence"/>
</dbReference>
<dbReference type="OrthoDB" id="3541350at2"/>
<reference evidence="1 2" key="1">
    <citation type="journal article" date="2011" name="Stand. Genomic Sci.">
        <title>High quality draft genome sequence of Segniliparus rugosus CDC 945(T)= (ATCC BAA-974(T)).</title>
        <authorList>
            <person name="Earl A.M."/>
            <person name="Desjardins C.A."/>
            <person name="Fitzgerald M.G."/>
            <person name="Arachchi H.M."/>
            <person name="Zeng Q."/>
            <person name="Mehta T."/>
            <person name="Griggs A."/>
            <person name="Birren B.W."/>
            <person name="Toney N.C."/>
            <person name="Carr J."/>
            <person name="Posey J."/>
            <person name="Butler W.R."/>
        </authorList>
    </citation>
    <scope>NUCLEOTIDE SEQUENCE [LARGE SCALE GENOMIC DNA]</scope>
    <source>
        <strain evidence="2">ATCC BAA-974 / DSM 45345 / CCUG 50838 / CIP 108380 / JCM 13579 / CDC 945</strain>
    </source>
</reference>
<gene>
    <name evidence="1" type="ORF">HMPREF9336_00432</name>
</gene>
<evidence type="ECO:0008006" key="3">
    <source>
        <dbReference type="Google" id="ProtNLM"/>
    </source>
</evidence>
<accession>E5XLR3</accession>
<dbReference type="EMBL" id="ACZI02000003">
    <property type="protein sequence ID" value="EFV14741.1"/>
    <property type="molecule type" value="Genomic_DNA"/>
</dbReference>
<dbReference type="AlphaFoldDB" id="E5XLR3"/>
<keyword evidence="2" id="KW-1185">Reference proteome</keyword>
<proteinExistence type="predicted"/>
<protein>
    <recommendedName>
        <fullName evidence="3">Helix-turn-helix domain-containing protein</fullName>
    </recommendedName>
</protein>
<dbReference type="HOGENOM" id="CLU_178607_3_1_11"/>
<dbReference type="RefSeq" id="WP_007467388.1">
    <property type="nucleotide sequence ID" value="NZ_KI391954.1"/>
</dbReference>
<organism evidence="1 2">
    <name type="scientific">Segniliparus rugosus (strain ATCC BAA-974 / DSM 45345 / CCUG 50838 / CIP 108380 / JCM 13579 / CDC 945)</name>
    <dbReference type="NCBI Taxonomy" id="679197"/>
    <lineage>
        <taxon>Bacteria</taxon>
        <taxon>Bacillati</taxon>
        <taxon>Actinomycetota</taxon>
        <taxon>Actinomycetes</taxon>
        <taxon>Mycobacteriales</taxon>
        <taxon>Segniliparaceae</taxon>
        <taxon>Segniliparus</taxon>
    </lineage>
</organism>
<name>E5XLR3_SEGRC</name>
<comment type="caution">
    <text evidence="1">The sequence shown here is derived from an EMBL/GenBank/DDBJ whole genome shotgun (WGS) entry which is preliminary data.</text>
</comment>
<dbReference type="STRING" id="679197.HMPREF9336_00432"/>